<evidence type="ECO:0000313" key="3">
    <source>
        <dbReference type="EMBL" id="HJG78797.1"/>
    </source>
</evidence>
<evidence type="ECO:0000256" key="2">
    <source>
        <dbReference type="SAM" id="Phobius"/>
    </source>
</evidence>
<keyword evidence="2" id="KW-0472">Membrane</keyword>
<dbReference type="Pfam" id="PF07314">
    <property type="entry name" value="Lit"/>
    <property type="match status" value="1"/>
</dbReference>
<organism evidence="3 4">
    <name type="scientific">Brevibacterium senegalense</name>
    <dbReference type="NCBI Taxonomy" id="1033736"/>
    <lineage>
        <taxon>Bacteria</taxon>
        <taxon>Bacillati</taxon>
        <taxon>Actinomycetota</taxon>
        <taxon>Actinomycetes</taxon>
        <taxon>Micrococcales</taxon>
        <taxon>Brevibacteriaceae</taxon>
        <taxon>Brevibacterium</taxon>
    </lineage>
</organism>
<evidence type="ECO:0000313" key="4">
    <source>
        <dbReference type="Proteomes" id="UP000784435"/>
    </source>
</evidence>
<feature type="compositionally biased region" description="Basic and acidic residues" evidence="1">
    <location>
        <begin position="202"/>
        <end position="221"/>
    </location>
</feature>
<feature type="compositionally biased region" description="Polar residues" evidence="1">
    <location>
        <begin position="47"/>
        <end position="59"/>
    </location>
</feature>
<accession>A0A921MBT5</accession>
<name>A0A921MBT5_9MICO</name>
<feature type="transmembrane region" description="Helical" evidence="2">
    <location>
        <begin position="428"/>
        <end position="453"/>
    </location>
</feature>
<dbReference type="InterPro" id="IPR010178">
    <property type="entry name" value="Lit"/>
</dbReference>
<reference evidence="3" key="2">
    <citation type="submission" date="2021-09" db="EMBL/GenBank/DDBJ databases">
        <authorList>
            <person name="Gilroy R."/>
        </authorList>
    </citation>
    <scope>NUCLEOTIDE SEQUENCE</scope>
    <source>
        <strain evidence="3">ChiGjej5B5-7349</strain>
    </source>
</reference>
<keyword evidence="2" id="KW-1133">Transmembrane helix</keyword>
<reference evidence="3" key="1">
    <citation type="journal article" date="2021" name="PeerJ">
        <title>Extensive microbial diversity within the chicken gut microbiome revealed by metagenomics and culture.</title>
        <authorList>
            <person name="Gilroy R."/>
            <person name="Ravi A."/>
            <person name="Getino M."/>
            <person name="Pursley I."/>
            <person name="Horton D.L."/>
            <person name="Alikhan N.F."/>
            <person name="Baker D."/>
            <person name="Gharbi K."/>
            <person name="Hall N."/>
            <person name="Watson M."/>
            <person name="Adriaenssens E.M."/>
            <person name="Foster-Nyarko E."/>
            <person name="Jarju S."/>
            <person name="Secka A."/>
            <person name="Antonio M."/>
            <person name="Oren A."/>
            <person name="Chaudhuri R.R."/>
            <person name="La Ragione R."/>
            <person name="Hildebrand F."/>
            <person name="Pallen M.J."/>
        </authorList>
    </citation>
    <scope>NUCLEOTIDE SEQUENCE</scope>
    <source>
        <strain evidence="3">ChiGjej5B5-7349</strain>
    </source>
</reference>
<sequence length="461" mass="48097">MSADDSNEPKDLLSQRLSSQPGSEDETAAHYARSGPAGDSGSHGTDRTSTFDADSQETTRAYGDSTDPDSSDPYSGGAEGADAFNAGTDSSGTHADAPGGAGYTSDFDHAAGSGPAGGTADPEATAEFDPITQSPDAPTAAYPASQSGRPDMFSDEEWALLNDGGSASGGAGAGAAGAAGAGAAGAAAASGAGSSGKLTRKERREQKRAAKIEADRQETRAAEQSLASRGVDVPERTRTVLDVIGAVWITIAFPFVALALAVRAVASGWFLTWTYSWRPGFPDDQYGFTDADRLHYGSYTVDYLFNLATERYLSDVVLPDGTPVFTAGEISHMADVKNLIGILTLVAVIGAIGIIMFGLYKCRAGGSGMRGSLRAGPILTIVLFGVLAVLAVVGWDRFFTGFHNVFFADGTWTFYMNDSLIRLFPPQFWIDAGIGVAVIVVVLCVFAFILSFVGRRRRAAV</sequence>
<keyword evidence="2" id="KW-0812">Transmembrane</keyword>
<proteinExistence type="predicted"/>
<feature type="transmembrane region" description="Helical" evidence="2">
    <location>
        <begin position="246"/>
        <end position="271"/>
    </location>
</feature>
<dbReference type="Proteomes" id="UP000784435">
    <property type="component" value="Unassembled WGS sequence"/>
</dbReference>
<dbReference type="NCBIfam" id="TIGR01906">
    <property type="entry name" value="integ_TIGR01906"/>
    <property type="match status" value="1"/>
</dbReference>
<feature type="transmembrane region" description="Helical" evidence="2">
    <location>
        <begin position="372"/>
        <end position="395"/>
    </location>
</feature>
<dbReference type="EMBL" id="DYUK01000004">
    <property type="protein sequence ID" value="HJG78797.1"/>
    <property type="molecule type" value="Genomic_DNA"/>
</dbReference>
<protein>
    <submittedName>
        <fullName evidence="3">TIGR01906 family membrane protein</fullName>
    </submittedName>
</protein>
<dbReference type="AlphaFoldDB" id="A0A921MBT5"/>
<comment type="caution">
    <text evidence="3">The sequence shown here is derived from an EMBL/GenBank/DDBJ whole genome shotgun (WGS) entry which is preliminary data.</text>
</comment>
<evidence type="ECO:0000256" key="1">
    <source>
        <dbReference type="SAM" id="MobiDB-lite"/>
    </source>
</evidence>
<gene>
    <name evidence="3" type="ORF">K8V08_00105</name>
</gene>
<feature type="transmembrane region" description="Helical" evidence="2">
    <location>
        <begin position="339"/>
        <end position="360"/>
    </location>
</feature>
<feature type="region of interest" description="Disordered" evidence="1">
    <location>
        <begin position="189"/>
        <end position="229"/>
    </location>
</feature>
<feature type="region of interest" description="Disordered" evidence="1">
    <location>
        <begin position="1"/>
        <end position="151"/>
    </location>
</feature>